<accession>A0A7K0CVV3</accession>
<feature type="compositionally biased region" description="Basic and acidic residues" evidence="1">
    <location>
        <begin position="217"/>
        <end position="246"/>
    </location>
</feature>
<proteinExistence type="predicted"/>
<gene>
    <name evidence="2" type="ORF">NRB20_06930</name>
</gene>
<evidence type="ECO:0000313" key="2">
    <source>
        <dbReference type="EMBL" id="MQY17629.1"/>
    </source>
</evidence>
<reference evidence="2 3" key="1">
    <citation type="submission" date="2019-10" db="EMBL/GenBank/DDBJ databases">
        <title>Nocardia macrotermitis sp. nov. and Nocardia aurantia sp. nov., isolated from the gut of fungus growing-termite Macrotermes natalensis.</title>
        <authorList>
            <person name="Benndorf R."/>
            <person name="Schwitalla J."/>
            <person name="Martin K."/>
            <person name="De Beer W."/>
            <person name="Kaster A.-K."/>
            <person name="Vollmers J."/>
            <person name="Poulsen M."/>
            <person name="Beemelmanns C."/>
        </authorList>
    </citation>
    <scope>NUCLEOTIDE SEQUENCE [LARGE SCALE GENOMIC DNA]</scope>
    <source>
        <strain evidence="2 3">RB20</strain>
    </source>
</reference>
<keyword evidence="3" id="KW-1185">Reference proteome</keyword>
<comment type="caution">
    <text evidence="2">The sequence shown here is derived from an EMBL/GenBank/DDBJ whole genome shotgun (WGS) entry which is preliminary data.</text>
</comment>
<name>A0A7K0CVV3_9NOCA</name>
<feature type="region of interest" description="Disordered" evidence="1">
    <location>
        <begin position="210"/>
        <end position="262"/>
    </location>
</feature>
<evidence type="ECO:0000256" key="1">
    <source>
        <dbReference type="SAM" id="MobiDB-lite"/>
    </source>
</evidence>
<sequence length="262" mass="28571">MVGVESGQLTVQHPAQRVGEPRLGLLDRPYPAQPGRLVLRTPGQHRLGMRRRPGAADAHHAVQSRARINKAHPAPRPLPGRGRGMPLTPPMTLQIPFGQFGGPEHHVGPILARRRLREPLPQTRDVEVAGREPRLQTLRVHTVTRGALATTTARGQFGDRLGHRTVLRGDVLHHRGRERLDGLEMFPHGGLGNRSLAAVAPNISTGLRADVGGGQSFDRDPRGGCGDPREHHLLGRGDDHQPRPLLERPPCSRLITGGTGMY</sequence>
<protein>
    <submittedName>
        <fullName evidence="2">Uncharacterized protein</fullName>
    </submittedName>
</protein>
<dbReference type="AlphaFoldDB" id="A0A7K0CVV3"/>
<evidence type="ECO:0000313" key="3">
    <source>
        <dbReference type="Proteomes" id="UP000438448"/>
    </source>
</evidence>
<dbReference type="EMBL" id="WEGK01000001">
    <property type="protein sequence ID" value="MQY17629.1"/>
    <property type="molecule type" value="Genomic_DNA"/>
</dbReference>
<dbReference type="Proteomes" id="UP000438448">
    <property type="component" value="Unassembled WGS sequence"/>
</dbReference>
<organism evidence="2 3">
    <name type="scientific">Nocardia macrotermitis</name>
    <dbReference type="NCBI Taxonomy" id="2585198"/>
    <lineage>
        <taxon>Bacteria</taxon>
        <taxon>Bacillati</taxon>
        <taxon>Actinomycetota</taxon>
        <taxon>Actinomycetes</taxon>
        <taxon>Mycobacteriales</taxon>
        <taxon>Nocardiaceae</taxon>
        <taxon>Nocardia</taxon>
    </lineage>
</organism>